<accession>A0ABR1AWQ6</accession>
<dbReference type="Proteomes" id="UP001359485">
    <property type="component" value="Unassembled WGS sequence"/>
</dbReference>
<evidence type="ECO:0000256" key="1">
    <source>
        <dbReference type="ARBA" id="ARBA00004173"/>
    </source>
</evidence>
<dbReference type="Pfam" id="PF10037">
    <property type="entry name" value="MRP-S27"/>
    <property type="match status" value="1"/>
</dbReference>
<reference evidence="4 5" key="1">
    <citation type="submission" date="2023-09" db="EMBL/GenBank/DDBJ databases">
        <title>Genomes of two closely related lineages of the louse Polyplax serrata with different host specificities.</title>
        <authorList>
            <person name="Martinu J."/>
            <person name="Tarabai H."/>
            <person name="Stefka J."/>
            <person name="Hypsa V."/>
        </authorList>
    </citation>
    <scope>NUCLEOTIDE SEQUENCE [LARGE SCALE GENOMIC DNA]</scope>
    <source>
        <strain evidence="4">98ZLc_SE</strain>
    </source>
</reference>
<organism evidence="4 5">
    <name type="scientific">Polyplax serrata</name>
    <name type="common">Common mouse louse</name>
    <dbReference type="NCBI Taxonomy" id="468196"/>
    <lineage>
        <taxon>Eukaryota</taxon>
        <taxon>Metazoa</taxon>
        <taxon>Ecdysozoa</taxon>
        <taxon>Arthropoda</taxon>
        <taxon>Hexapoda</taxon>
        <taxon>Insecta</taxon>
        <taxon>Pterygota</taxon>
        <taxon>Neoptera</taxon>
        <taxon>Paraneoptera</taxon>
        <taxon>Psocodea</taxon>
        <taxon>Troctomorpha</taxon>
        <taxon>Phthiraptera</taxon>
        <taxon>Anoplura</taxon>
        <taxon>Polyplacidae</taxon>
        <taxon>Polyplax</taxon>
    </lineage>
</organism>
<sequence length="473" mass="55088">MLVFLRRQSHLVNRIALGGHTSKRKFLSEAYKCSEAWQNRLSNPAFKKIDFNNVYYQLDLNFQGNKRVSMLDVDLFITSQTNYELNNEIEDILTRLRDCPEAVLMPERTSHAVVRLYLEEAPKKDIFNILSNRLTFGIFPDNYTTNRLMNRFLMENDSMSAVKIAVLHMLQEEFDHPITRIMALYSCYSYLNSSDVWSLQKEQDDDDDDDDEVVKVRVEYLKNPYYDDHFDIKIPNHLVGKTLYMFGASVGDTIGASSQLLGLIMYEKYEKAVSFLEEVIKNNTKLYGEAVTMAQDFLVNPPKQELQEEVKEGEGSADKKPRENNASPQDDGMKNQVKSLLEKINENNLVKGAILPEVEKMVKDAVAANEEKDISIQCKLYKQWEEDRQNHIQEEIEHNNLEELKMKIAKTKEELKEEEQRLFYFDNEELLELEIAAQEKKMESVVYYREKGKEKALSGDDTYNPPDVSQRKK</sequence>
<evidence type="ECO:0000313" key="5">
    <source>
        <dbReference type="Proteomes" id="UP001359485"/>
    </source>
</evidence>
<feature type="region of interest" description="Disordered" evidence="3">
    <location>
        <begin position="302"/>
        <end position="333"/>
    </location>
</feature>
<gene>
    <name evidence="4" type="ORF">RUM44_005033</name>
</gene>
<comment type="caution">
    <text evidence="4">The sequence shown here is derived from an EMBL/GenBank/DDBJ whole genome shotgun (WGS) entry which is preliminary data.</text>
</comment>
<keyword evidence="5" id="KW-1185">Reference proteome</keyword>
<evidence type="ECO:0000313" key="4">
    <source>
        <dbReference type="EMBL" id="KAK6630366.1"/>
    </source>
</evidence>
<dbReference type="EMBL" id="JAWJWF010000008">
    <property type="protein sequence ID" value="KAK6630366.1"/>
    <property type="molecule type" value="Genomic_DNA"/>
</dbReference>
<feature type="coiled-coil region" evidence="2">
    <location>
        <begin position="394"/>
        <end position="421"/>
    </location>
</feature>
<dbReference type="InterPro" id="IPR019266">
    <property type="entry name" value="Ribosomal_mS27"/>
</dbReference>
<dbReference type="PANTHER" id="PTHR21393:SF0">
    <property type="entry name" value="SMALL RIBOSOMAL SUBUNIT PROTEIN MS27"/>
    <property type="match status" value="1"/>
</dbReference>
<proteinExistence type="predicted"/>
<evidence type="ECO:0000256" key="3">
    <source>
        <dbReference type="SAM" id="MobiDB-lite"/>
    </source>
</evidence>
<dbReference type="PANTHER" id="PTHR21393">
    <property type="entry name" value="MITOCHONDRIAL 28S RIBOSOMAL PROTEIN S27"/>
    <property type="match status" value="1"/>
</dbReference>
<dbReference type="InterPro" id="IPR034913">
    <property type="entry name" value="mS27/PTCD2"/>
</dbReference>
<keyword evidence="2" id="KW-0175">Coiled coil</keyword>
<evidence type="ECO:0000256" key="2">
    <source>
        <dbReference type="SAM" id="Coils"/>
    </source>
</evidence>
<feature type="region of interest" description="Disordered" evidence="3">
    <location>
        <begin position="453"/>
        <end position="473"/>
    </location>
</feature>
<comment type="subcellular location">
    <subcellularLocation>
        <location evidence="1">Mitochondrion</location>
    </subcellularLocation>
</comment>
<name>A0ABR1AWQ6_POLSC</name>
<protein>
    <recommendedName>
        <fullName evidence="6">28S ribosomal protein S27, mitochondrial</fullName>
    </recommendedName>
</protein>
<evidence type="ECO:0008006" key="6">
    <source>
        <dbReference type="Google" id="ProtNLM"/>
    </source>
</evidence>
<feature type="compositionally biased region" description="Basic and acidic residues" evidence="3">
    <location>
        <begin position="305"/>
        <end position="323"/>
    </location>
</feature>